<dbReference type="InterPro" id="IPR019734">
    <property type="entry name" value="TPR_rpt"/>
</dbReference>
<dbReference type="RefSeq" id="WP_142604472.1">
    <property type="nucleotide sequence ID" value="NZ_FXSZ01000009.1"/>
</dbReference>
<dbReference type="GO" id="GO:0006355">
    <property type="term" value="P:regulation of DNA-templated transcription"/>
    <property type="evidence" value="ECO:0007669"/>
    <property type="project" value="InterPro"/>
</dbReference>
<dbReference type="Gene3D" id="1.10.10.10">
    <property type="entry name" value="Winged helix-like DNA-binding domain superfamily/Winged helix DNA-binding domain"/>
    <property type="match status" value="1"/>
</dbReference>
<dbReference type="SUPFAM" id="SSF48452">
    <property type="entry name" value="TPR-like"/>
    <property type="match status" value="2"/>
</dbReference>
<organism evidence="10 11">
    <name type="scientific">Solitalea koreensis</name>
    <dbReference type="NCBI Taxonomy" id="543615"/>
    <lineage>
        <taxon>Bacteria</taxon>
        <taxon>Pseudomonadati</taxon>
        <taxon>Bacteroidota</taxon>
        <taxon>Sphingobacteriia</taxon>
        <taxon>Sphingobacteriales</taxon>
        <taxon>Sphingobacteriaceae</taxon>
        <taxon>Solitalea</taxon>
    </lineage>
</organism>
<dbReference type="InterPro" id="IPR000792">
    <property type="entry name" value="Tscrpt_reg_LuxR_C"/>
</dbReference>
<keyword evidence="3" id="KW-0677">Repeat</keyword>
<gene>
    <name evidence="10" type="ORF">SAMN06265350_10973</name>
</gene>
<feature type="transmembrane region" description="Helical" evidence="8">
    <location>
        <begin position="354"/>
        <end position="376"/>
    </location>
</feature>
<keyword evidence="4 6" id="KW-0802">TPR repeat</keyword>
<dbReference type="PANTHER" id="PTHR46630:SF1">
    <property type="entry name" value="TETRATRICOPEPTIDE REPEAT PROTEIN 29"/>
    <property type="match status" value="1"/>
</dbReference>
<keyword evidence="8" id="KW-0472">Membrane</keyword>
<dbReference type="InterPro" id="IPR016032">
    <property type="entry name" value="Sig_transdc_resp-reg_C-effctor"/>
</dbReference>
<name>A0A521DYU5_9SPHI</name>
<reference evidence="10 11" key="1">
    <citation type="submission" date="2017-05" db="EMBL/GenBank/DDBJ databases">
        <authorList>
            <person name="Varghese N."/>
            <person name="Submissions S."/>
        </authorList>
    </citation>
    <scope>NUCLEOTIDE SEQUENCE [LARGE SCALE GENOMIC DNA]</scope>
    <source>
        <strain evidence="10 11">DSM 21342</strain>
    </source>
</reference>
<evidence type="ECO:0000259" key="9">
    <source>
        <dbReference type="SMART" id="SM00421"/>
    </source>
</evidence>
<dbReference type="OrthoDB" id="1523128at2"/>
<dbReference type="GO" id="GO:0003677">
    <property type="term" value="F:DNA binding"/>
    <property type="evidence" value="ECO:0007669"/>
    <property type="project" value="InterPro"/>
</dbReference>
<keyword evidence="8" id="KW-1133">Transmembrane helix</keyword>
<dbReference type="SMART" id="SM00421">
    <property type="entry name" value="HTH_LUXR"/>
    <property type="match status" value="1"/>
</dbReference>
<feature type="repeat" description="TPR" evidence="6">
    <location>
        <begin position="167"/>
        <end position="200"/>
    </location>
</feature>
<keyword evidence="8" id="KW-0812">Transmembrane</keyword>
<evidence type="ECO:0000313" key="11">
    <source>
        <dbReference type="Proteomes" id="UP000315971"/>
    </source>
</evidence>
<feature type="repeat" description="TPR" evidence="6">
    <location>
        <begin position="82"/>
        <end position="115"/>
    </location>
</feature>
<evidence type="ECO:0000256" key="7">
    <source>
        <dbReference type="SAM" id="Coils"/>
    </source>
</evidence>
<dbReference type="Pfam" id="PF13424">
    <property type="entry name" value="TPR_12"/>
    <property type="match status" value="1"/>
</dbReference>
<dbReference type="PANTHER" id="PTHR46630">
    <property type="entry name" value="TETRATRICOPEPTIDE REPEAT PROTEIN 29"/>
    <property type="match status" value="1"/>
</dbReference>
<dbReference type="Proteomes" id="UP000315971">
    <property type="component" value="Unassembled WGS sequence"/>
</dbReference>
<sequence length="550" mass="63749">MVKTYFILIAFFLTHQVASGQSHTPADSLKALLNLTQNPEEKIKLTLQLSEEFYKSDPTLALKYSNESEQLATKIYSDSLMNKVYLNQATAYLHLGNYPRALQLFFKAIHGAQKLDDSYTLFYAYEKLGILYYYQKDTINALNHFFEALKQFSLKKPENKKQIERKAYVLNNIGMIYDETKKYAESAQYLSEALTLGKQLNDHELMAAVLSNQGRLLHDQEKNDSALIRYKEALALRRKNDNKWGIMRSCLSMGQFYFNIKDYKTAETYLKEAIVLGTEIKSWENVNASSAILFQLYKQKKDYKNALNALDLNKKVNDSLYSEDKARKIGQLEMQFDFDRKQIEAQAKQREKDLYYLLGALGLGLSLIIVSLLYFLQKNKARNSQLEQAHLKLEKKNLEKDIELKDKELTTNVLHLMQKNKLIDAISEKLLKIKQSVGAESQPAVQKVVTDLQSNLQPELLQEFEFRFQQVHEEFYNILNERFSNLSPTERKLCAFLRLNMTTKEISAITHQSIKSIEIARTRLRKKLNLTGSDQNLVTFLIQLDSKNHV</sequence>
<comment type="similarity">
    <text evidence="5">Belongs to the Rap family.</text>
</comment>
<dbReference type="Pfam" id="PF13181">
    <property type="entry name" value="TPR_8"/>
    <property type="match status" value="1"/>
</dbReference>
<feature type="coiled-coil region" evidence="7">
    <location>
        <begin position="376"/>
        <end position="408"/>
    </location>
</feature>
<keyword evidence="7" id="KW-0175">Coiled coil</keyword>
<protein>
    <submittedName>
        <fullName evidence="10">Anaphase-promoting complex subunit 5</fullName>
    </submittedName>
</protein>
<dbReference type="AlphaFoldDB" id="A0A521DYU5"/>
<keyword evidence="2" id="KW-0963">Cytoplasm</keyword>
<evidence type="ECO:0000256" key="1">
    <source>
        <dbReference type="ARBA" id="ARBA00004496"/>
    </source>
</evidence>
<evidence type="ECO:0000256" key="6">
    <source>
        <dbReference type="PROSITE-ProRule" id="PRU00339"/>
    </source>
</evidence>
<evidence type="ECO:0000313" key="10">
    <source>
        <dbReference type="EMBL" id="SMO76805.1"/>
    </source>
</evidence>
<evidence type="ECO:0000256" key="5">
    <source>
        <dbReference type="ARBA" id="ARBA00038253"/>
    </source>
</evidence>
<evidence type="ECO:0000256" key="4">
    <source>
        <dbReference type="ARBA" id="ARBA00022803"/>
    </source>
</evidence>
<dbReference type="InterPro" id="IPR011990">
    <property type="entry name" value="TPR-like_helical_dom_sf"/>
</dbReference>
<dbReference type="EMBL" id="FXSZ01000009">
    <property type="protein sequence ID" value="SMO76805.1"/>
    <property type="molecule type" value="Genomic_DNA"/>
</dbReference>
<evidence type="ECO:0000256" key="2">
    <source>
        <dbReference type="ARBA" id="ARBA00022490"/>
    </source>
</evidence>
<comment type="subcellular location">
    <subcellularLocation>
        <location evidence="1">Cytoplasm</location>
    </subcellularLocation>
</comment>
<dbReference type="Gene3D" id="1.25.40.10">
    <property type="entry name" value="Tetratricopeptide repeat domain"/>
    <property type="match status" value="2"/>
</dbReference>
<proteinExistence type="inferred from homology"/>
<dbReference type="InterPro" id="IPR051476">
    <property type="entry name" value="Bac_ResReg_Asp_Phosphatase"/>
</dbReference>
<dbReference type="InterPro" id="IPR036388">
    <property type="entry name" value="WH-like_DNA-bd_sf"/>
</dbReference>
<accession>A0A521DYU5</accession>
<dbReference type="GO" id="GO:0005737">
    <property type="term" value="C:cytoplasm"/>
    <property type="evidence" value="ECO:0007669"/>
    <property type="project" value="UniProtKB-SubCell"/>
</dbReference>
<evidence type="ECO:0000256" key="3">
    <source>
        <dbReference type="ARBA" id="ARBA00022737"/>
    </source>
</evidence>
<evidence type="ECO:0000256" key="8">
    <source>
        <dbReference type="SAM" id="Phobius"/>
    </source>
</evidence>
<dbReference type="SMART" id="SM00028">
    <property type="entry name" value="TPR"/>
    <property type="match status" value="5"/>
</dbReference>
<dbReference type="PROSITE" id="PS50005">
    <property type="entry name" value="TPR"/>
    <property type="match status" value="2"/>
</dbReference>
<keyword evidence="11" id="KW-1185">Reference proteome</keyword>
<dbReference type="SUPFAM" id="SSF46894">
    <property type="entry name" value="C-terminal effector domain of the bipartite response regulators"/>
    <property type="match status" value="1"/>
</dbReference>
<feature type="domain" description="HTH luxR-type" evidence="9">
    <location>
        <begin position="483"/>
        <end position="541"/>
    </location>
</feature>